<proteinExistence type="predicted"/>
<evidence type="ECO:0000313" key="2">
    <source>
        <dbReference type="EMBL" id="HIQ90946.1"/>
    </source>
</evidence>
<dbReference type="Pfam" id="PF19789">
    <property type="entry name" value="DUF6273"/>
    <property type="match status" value="1"/>
</dbReference>
<evidence type="ECO:0000259" key="1">
    <source>
        <dbReference type="Pfam" id="PF19789"/>
    </source>
</evidence>
<accession>A0A9D1D010</accession>
<comment type="caution">
    <text evidence="2">The sequence shown here is derived from an EMBL/GenBank/DDBJ whole genome shotgun (WGS) entry which is preliminary data.</text>
</comment>
<dbReference type="AlphaFoldDB" id="A0A9D1D010"/>
<reference evidence="2" key="1">
    <citation type="submission" date="2020-10" db="EMBL/GenBank/DDBJ databases">
        <authorList>
            <person name="Gilroy R."/>
        </authorList>
    </citation>
    <scope>NUCLEOTIDE SEQUENCE</scope>
    <source>
        <strain evidence="2">CHK147-3167</strain>
    </source>
</reference>
<protein>
    <recommendedName>
        <fullName evidence="1">DUF6273 domain-containing protein</fullName>
    </recommendedName>
</protein>
<sequence length="238" mass="26367">MFNNELWRIISKEADGTYKILRNEVLPETRAFDSQGTRTTGYCSQGSATTYGCNVWSSTTNMVGSPVEFANGNYSGSVDIDSEMLTYLNDEYYKSITANKDKIVNHDFSIGSVTYNNNDLQGQITGENSYKWNGSIGLISASDYLMANSDMETCGTHSTNNSAYTTCRNTNWMYISGTTWWTLSPYTGYSYLVWNANLGGYLSYDGARYSRGVRPALYLTSSLTLSGSGTENDPFIIG</sequence>
<dbReference type="Proteomes" id="UP000886786">
    <property type="component" value="Unassembled WGS sequence"/>
</dbReference>
<gene>
    <name evidence="2" type="ORF">IAB27_04920</name>
</gene>
<dbReference type="InterPro" id="IPR046240">
    <property type="entry name" value="DUF6273"/>
</dbReference>
<organism evidence="2 3">
    <name type="scientific">Candidatus Coprosoma intestinipullorum</name>
    <dbReference type="NCBI Taxonomy" id="2840752"/>
    <lineage>
        <taxon>Bacteria</taxon>
        <taxon>Bacillati</taxon>
        <taxon>Bacillota</taxon>
        <taxon>Bacillota incertae sedis</taxon>
        <taxon>Candidatus Coprosoma</taxon>
    </lineage>
</organism>
<name>A0A9D1D010_9FIRM</name>
<feature type="domain" description="DUF6273" evidence="1">
    <location>
        <begin position="80"/>
        <end position="220"/>
    </location>
</feature>
<reference evidence="2" key="2">
    <citation type="journal article" date="2021" name="PeerJ">
        <title>Extensive microbial diversity within the chicken gut microbiome revealed by metagenomics and culture.</title>
        <authorList>
            <person name="Gilroy R."/>
            <person name="Ravi A."/>
            <person name="Getino M."/>
            <person name="Pursley I."/>
            <person name="Horton D.L."/>
            <person name="Alikhan N.F."/>
            <person name="Baker D."/>
            <person name="Gharbi K."/>
            <person name="Hall N."/>
            <person name="Watson M."/>
            <person name="Adriaenssens E.M."/>
            <person name="Foster-Nyarko E."/>
            <person name="Jarju S."/>
            <person name="Secka A."/>
            <person name="Antonio M."/>
            <person name="Oren A."/>
            <person name="Chaudhuri R.R."/>
            <person name="La Ragione R."/>
            <person name="Hildebrand F."/>
            <person name="Pallen M.J."/>
        </authorList>
    </citation>
    <scope>NUCLEOTIDE SEQUENCE</scope>
    <source>
        <strain evidence="2">CHK147-3167</strain>
    </source>
</reference>
<dbReference type="EMBL" id="DVFV01000091">
    <property type="protein sequence ID" value="HIQ90946.1"/>
    <property type="molecule type" value="Genomic_DNA"/>
</dbReference>
<evidence type="ECO:0000313" key="3">
    <source>
        <dbReference type="Proteomes" id="UP000886786"/>
    </source>
</evidence>